<keyword evidence="3" id="KW-1185">Reference proteome</keyword>
<organism evidence="2 3">
    <name type="scientific">Hypericibacter adhaerens</name>
    <dbReference type="NCBI Taxonomy" id="2602016"/>
    <lineage>
        <taxon>Bacteria</taxon>
        <taxon>Pseudomonadati</taxon>
        <taxon>Pseudomonadota</taxon>
        <taxon>Alphaproteobacteria</taxon>
        <taxon>Rhodospirillales</taxon>
        <taxon>Dongiaceae</taxon>
        <taxon>Hypericibacter</taxon>
    </lineage>
</organism>
<feature type="chain" id="PRO_5023865065" description="Lipoprotein" evidence="1">
    <location>
        <begin position="20"/>
        <end position="196"/>
    </location>
</feature>
<proteinExistence type="predicted"/>
<accession>A0A5J6MU04</accession>
<dbReference type="RefSeq" id="WP_325552645.1">
    <property type="nucleotide sequence ID" value="NZ_DASZSC010000049.1"/>
</dbReference>
<sequence length="196" mass="21609">MMKRIPAFLLLAAAGLSLAACDTPPHREPFPQLTYQHLAPIHLDVAKIVIVDAYQPPMTDPHVEQDFPTPPATAARQWAQDRLKAVGSDGVATFTITDGSAIDVPLPRTTGLTGVVTEDQSDRYDVTVTVRLEVENRMGNHRGAITATAKRSETAAEDMTLNEREKLWFEMTDALMKSLNAELEQRIGTGLKEFVR</sequence>
<dbReference type="AlphaFoldDB" id="A0A5J6MU04"/>
<dbReference type="Proteomes" id="UP000325797">
    <property type="component" value="Chromosome"/>
</dbReference>
<gene>
    <name evidence="2" type="ORF">FRZ61_06130</name>
</gene>
<evidence type="ECO:0000313" key="2">
    <source>
        <dbReference type="EMBL" id="QEX20694.1"/>
    </source>
</evidence>
<feature type="signal peptide" evidence="1">
    <location>
        <begin position="1"/>
        <end position="19"/>
    </location>
</feature>
<evidence type="ECO:0008006" key="4">
    <source>
        <dbReference type="Google" id="ProtNLM"/>
    </source>
</evidence>
<evidence type="ECO:0000256" key="1">
    <source>
        <dbReference type="SAM" id="SignalP"/>
    </source>
</evidence>
<dbReference type="KEGG" id="hadh:FRZ61_06130"/>
<keyword evidence="1" id="KW-0732">Signal</keyword>
<protein>
    <recommendedName>
        <fullName evidence="4">Lipoprotein</fullName>
    </recommendedName>
</protein>
<dbReference type="EMBL" id="CP042582">
    <property type="protein sequence ID" value="QEX20694.1"/>
    <property type="molecule type" value="Genomic_DNA"/>
</dbReference>
<evidence type="ECO:0000313" key="3">
    <source>
        <dbReference type="Proteomes" id="UP000325797"/>
    </source>
</evidence>
<name>A0A5J6MU04_9PROT</name>
<reference evidence="2 3" key="1">
    <citation type="submission" date="2019-08" db="EMBL/GenBank/DDBJ databases">
        <title>Hyperibacter terrae gen. nov., sp. nov. and Hyperibacter viscosus sp. nov., two new members in the family Rhodospirillaceae isolated from the rhizosphere of Hypericum perforatum.</title>
        <authorList>
            <person name="Noviana Z."/>
        </authorList>
    </citation>
    <scope>NUCLEOTIDE SEQUENCE [LARGE SCALE GENOMIC DNA]</scope>
    <source>
        <strain evidence="2 3">R5959</strain>
    </source>
</reference>
<dbReference type="PROSITE" id="PS51257">
    <property type="entry name" value="PROKAR_LIPOPROTEIN"/>
    <property type="match status" value="1"/>
</dbReference>